<sequence>MNKGRLEAFTDAVIAIAATIMVLELRPPEGVSLRALSTDWPILLAYIFSFTLIYVVWYSHHNIFNKAKIISTRTFLLNGLWLFALTLVPFSTAWVGQHVADTLPEVVYLVVLLLWSGTFQLMDISIMKDNPNIVRDVSNQLGVRLLLYGGYVFGIILAFIWPIGSLLTVGAISAMLSIDLLRVAPTSSKQ</sequence>
<evidence type="ECO:0000256" key="9">
    <source>
        <dbReference type="ARBA" id="ARBA00023065"/>
    </source>
</evidence>
<organism evidence="14 15">
    <name type="scientific">Secundilactobacillus pentosiphilus</name>
    <dbReference type="NCBI Taxonomy" id="1714682"/>
    <lineage>
        <taxon>Bacteria</taxon>
        <taxon>Bacillati</taxon>
        <taxon>Bacillota</taxon>
        <taxon>Bacilli</taxon>
        <taxon>Lactobacillales</taxon>
        <taxon>Lactobacillaceae</taxon>
        <taxon>Secundilactobacillus</taxon>
    </lineage>
</organism>
<comment type="similarity">
    <text evidence="2">Belongs to the TMEM175 family.</text>
</comment>
<evidence type="ECO:0000256" key="3">
    <source>
        <dbReference type="ARBA" id="ARBA00022448"/>
    </source>
</evidence>
<dbReference type="RefSeq" id="WP_089087818.1">
    <property type="nucleotide sequence ID" value="NZ_BCMH01000002.1"/>
</dbReference>
<reference evidence="14 15" key="1">
    <citation type="submission" date="2015-11" db="EMBL/GenBank/DDBJ databases">
        <title>Draft genome sequences of new species of the genus Lactobacillus isolated from orchardgrass silage.</title>
        <authorList>
            <person name="Tohno M."/>
            <person name="Tanizawa Y."/>
            <person name="Arita M."/>
        </authorList>
    </citation>
    <scope>NUCLEOTIDE SEQUENCE [LARGE SCALE GENOMIC DNA]</scope>
    <source>
        <strain evidence="14 15">IWT140</strain>
    </source>
</reference>
<dbReference type="AlphaFoldDB" id="A0A1Z5IM32"/>
<protein>
    <submittedName>
        <fullName evidence="14">Integral membrane protein</fullName>
    </submittedName>
</protein>
<accession>A0A1Z5IM32</accession>
<comment type="subcellular location">
    <subcellularLocation>
        <location evidence="1">Membrane</location>
        <topology evidence="1">Multi-pass membrane protein</topology>
    </subcellularLocation>
</comment>
<dbReference type="GO" id="GO:0005267">
    <property type="term" value="F:potassium channel activity"/>
    <property type="evidence" value="ECO:0007669"/>
    <property type="project" value="UniProtKB-KW"/>
</dbReference>
<dbReference type="Proteomes" id="UP000198430">
    <property type="component" value="Unassembled WGS sequence"/>
</dbReference>
<keyword evidence="10 13" id="KW-0472">Membrane</keyword>
<gene>
    <name evidence="14" type="ORF">IWT140_00423</name>
</gene>
<evidence type="ECO:0000256" key="1">
    <source>
        <dbReference type="ARBA" id="ARBA00004141"/>
    </source>
</evidence>
<evidence type="ECO:0000256" key="6">
    <source>
        <dbReference type="ARBA" id="ARBA00022826"/>
    </source>
</evidence>
<evidence type="ECO:0000256" key="13">
    <source>
        <dbReference type="SAM" id="Phobius"/>
    </source>
</evidence>
<evidence type="ECO:0000256" key="7">
    <source>
        <dbReference type="ARBA" id="ARBA00022958"/>
    </source>
</evidence>
<keyword evidence="11" id="KW-0407">Ion channel</keyword>
<feature type="transmembrane region" description="Helical" evidence="13">
    <location>
        <begin position="80"/>
        <end position="100"/>
    </location>
</feature>
<evidence type="ECO:0000256" key="2">
    <source>
        <dbReference type="ARBA" id="ARBA00006920"/>
    </source>
</evidence>
<dbReference type="GO" id="GO:0016020">
    <property type="term" value="C:membrane"/>
    <property type="evidence" value="ECO:0007669"/>
    <property type="project" value="UniProtKB-SubCell"/>
</dbReference>
<keyword evidence="4" id="KW-0633">Potassium transport</keyword>
<evidence type="ECO:0000256" key="5">
    <source>
        <dbReference type="ARBA" id="ARBA00022692"/>
    </source>
</evidence>
<evidence type="ECO:0000313" key="14">
    <source>
        <dbReference type="EMBL" id="GAX02825.1"/>
    </source>
</evidence>
<comment type="caution">
    <text evidence="14">The sequence shown here is derived from an EMBL/GenBank/DDBJ whole genome shotgun (WGS) entry which is preliminary data.</text>
</comment>
<keyword evidence="7" id="KW-0630">Potassium</keyword>
<keyword evidence="15" id="KW-1185">Reference proteome</keyword>
<feature type="transmembrane region" description="Helical" evidence="13">
    <location>
        <begin position="145"/>
        <end position="178"/>
    </location>
</feature>
<keyword evidence="8 13" id="KW-1133">Transmembrane helix</keyword>
<dbReference type="EMBL" id="BCMH01000002">
    <property type="protein sequence ID" value="GAX02825.1"/>
    <property type="molecule type" value="Genomic_DNA"/>
</dbReference>
<keyword evidence="9" id="KW-0406">Ion transport</keyword>
<feature type="transmembrane region" description="Helical" evidence="13">
    <location>
        <begin position="106"/>
        <end position="124"/>
    </location>
</feature>
<dbReference type="Pfam" id="PF06736">
    <property type="entry name" value="TMEM175"/>
    <property type="match status" value="1"/>
</dbReference>
<evidence type="ECO:0000256" key="12">
    <source>
        <dbReference type="ARBA" id="ARBA00034430"/>
    </source>
</evidence>
<evidence type="ECO:0000313" key="15">
    <source>
        <dbReference type="Proteomes" id="UP000198430"/>
    </source>
</evidence>
<dbReference type="InterPro" id="IPR010617">
    <property type="entry name" value="TMEM175-like"/>
</dbReference>
<evidence type="ECO:0000256" key="10">
    <source>
        <dbReference type="ARBA" id="ARBA00023136"/>
    </source>
</evidence>
<comment type="catalytic activity">
    <reaction evidence="12">
        <text>K(+)(in) = K(+)(out)</text>
        <dbReference type="Rhea" id="RHEA:29463"/>
        <dbReference type="ChEBI" id="CHEBI:29103"/>
    </reaction>
</comment>
<proteinExistence type="inferred from homology"/>
<dbReference type="GO" id="GO:0015252">
    <property type="term" value="F:proton channel activity"/>
    <property type="evidence" value="ECO:0007669"/>
    <property type="project" value="InterPro"/>
</dbReference>
<evidence type="ECO:0000256" key="8">
    <source>
        <dbReference type="ARBA" id="ARBA00022989"/>
    </source>
</evidence>
<evidence type="ECO:0000256" key="4">
    <source>
        <dbReference type="ARBA" id="ARBA00022538"/>
    </source>
</evidence>
<keyword evidence="6" id="KW-0631">Potassium channel</keyword>
<feature type="transmembrane region" description="Helical" evidence="13">
    <location>
        <begin position="40"/>
        <end position="59"/>
    </location>
</feature>
<evidence type="ECO:0000256" key="11">
    <source>
        <dbReference type="ARBA" id="ARBA00023303"/>
    </source>
</evidence>
<keyword evidence="3" id="KW-0813">Transport</keyword>
<name>A0A1Z5IM32_9LACO</name>
<keyword evidence="5 13" id="KW-0812">Transmembrane</keyword>